<feature type="transmembrane region" description="Helical" evidence="5">
    <location>
        <begin position="144"/>
        <end position="163"/>
    </location>
</feature>
<keyword evidence="5" id="KW-0812">Transmembrane</keyword>
<dbReference type="InterPro" id="IPR022143">
    <property type="entry name" value="DUF3675"/>
</dbReference>
<proteinExistence type="predicted"/>
<comment type="caution">
    <text evidence="7">The sequence shown here is derived from an EMBL/GenBank/DDBJ whole genome shotgun (WGS) entry which is preliminary data.</text>
</comment>
<keyword evidence="3" id="KW-0862">Zinc</keyword>
<name>A0A5N6N6C9_9ASTR</name>
<dbReference type="InterPro" id="IPR013083">
    <property type="entry name" value="Znf_RING/FYVE/PHD"/>
</dbReference>
<keyword evidence="1" id="KW-0479">Metal-binding</keyword>
<dbReference type="SMART" id="SM00744">
    <property type="entry name" value="RINGv"/>
    <property type="match status" value="1"/>
</dbReference>
<dbReference type="PANTHER" id="PTHR23012">
    <property type="entry name" value="RING/FYVE/PHD ZINC FINGER DOMAIN-CONTAINING"/>
    <property type="match status" value="1"/>
</dbReference>
<reference evidence="7 8" key="1">
    <citation type="submission" date="2019-05" db="EMBL/GenBank/DDBJ databases">
        <title>Mikania micrantha, genome provides insights into the molecular mechanism of rapid growth.</title>
        <authorList>
            <person name="Liu B."/>
        </authorList>
    </citation>
    <scope>NUCLEOTIDE SEQUENCE [LARGE SCALE GENOMIC DNA]</scope>
    <source>
        <strain evidence="7">NLD-2019</strain>
        <tissue evidence="7">Leaf</tissue>
    </source>
</reference>
<evidence type="ECO:0000256" key="3">
    <source>
        <dbReference type="ARBA" id="ARBA00022833"/>
    </source>
</evidence>
<dbReference type="GO" id="GO:0008270">
    <property type="term" value="F:zinc ion binding"/>
    <property type="evidence" value="ECO:0007669"/>
    <property type="project" value="UniProtKB-KW"/>
</dbReference>
<dbReference type="Pfam" id="PF12428">
    <property type="entry name" value="DUF3675"/>
    <property type="match status" value="1"/>
</dbReference>
<dbReference type="GO" id="GO:0004842">
    <property type="term" value="F:ubiquitin-protein transferase activity"/>
    <property type="evidence" value="ECO:0007669"/>
    <property type="project" value="TreeGrafter"/>
</dbReference>
<dbReference type="EMBL" id="SZYD01000013">
    <property type="protein sequence ID" value="KAD4385313.1"/>
    <property type="molecule type" value="Genomic_DNA"/>
</dbReference>
<evidence type="ECO:0000313" key="8">
    <source>
        <dbReference type="Proteomes" id="UP000326396"/>
    </source>
</evidence>
<feature type="region of interest" description="Disordered" evidence="4">
    <location>
        <begin position="405"/>
        <end position="425"/>
    </location>
</feature>
<dbReference type="InterPro" id="IPR033275">
    <property type="entry name" value="MARCH-like"/>
</dbReference>
<keyword evidence="5" id="KW-1133">Transmembrane helix</keyword>
<feature type="transmembrane region" description="Helical" evidence="5">
    <location>
        <begin position="245"/>
        <end position="268"/>
    </location>
</feature>
<feature type="transmembrane region" description="Helical" evidence="5">
    <location>
        <begin position="212"/>
        <end position="233"/>
    </location>
</feature>
<evidence type="ECO:0000256" key="2">
    <source>
        <dbReference type="ARBA" id="ARBA00022771"/>
    </source>
</evidence>
<accession>A0A5N6N6C9</accession>
<dbReference type="GO" id="GO:0016567">
    <property type="term" value="P:protein ubiquitination"/>
    <property type="evidence" value="ECO:0007669"/>
    <property type="project" value="TreeGrafter"/>
</dbReference>
<evidence type="ECO:0000313" key="7">
    <source>
        <dbReference type="EMBL" id="KAD4385313.1"/>
    </source>
</evidence>
<dbReference type="GO" id="GO:0016020">
    <property type="term" value="C:membrane"/>
    <property type="evidence" value="ECO:0007669"/>
    <property type="project" value="TreeGrafter"/>
</dbReference>
<evidence type="ECO:0000259" key="6">
    <source>
        <dbReference type="PROSITE" id="PS51292"/>
    </source>
</evidence>
<evidence type="ECO:0000256" key="4">
    <source>
        <dbReference type="SAM" id="MobiDB-lite"/>
    </source>
</evidence>
<dbReference type="InterPro" id="IPR011016">
    <property type="entry name" value="Znf_RING-CH"/>
</dbReference>
<gene>
    <name evidence="7" type="ORF">E3N88_25481</name>
</gene>
<sequence length="425" mass="47201">MSISQVNTPFYELKDNNIQLPTTVSKINSYSITSSKMEEQLILCDDQHVEPLEVGALGFVPKASCSQTSGLPTDTKKDEVYYSSGEEEPLIQSIECRICQEEDSIKNLEVPCACSGSLKFAHRKCVQRWCNEKRDIICEICHQVPLFLIYSCFAANLFLLLIVSSCSGNWTLSGTPLDLNDPRVLAMASAEQRLVESDYDEYEDTNASGASLCRSVAIILMALLLLRHALTIGDGDSDDDDDPSVFFALFLLRAAGFLLPCYIMIWAISILQRRRQAQEVETLAAADVAFMIQAGQHGGLQVTIAPGTAMAPSPMATPPSHSINKRTIITLLSLSPTMGIANCRVPMMMIFVCIILSTQSEKVSARRNIDLAFRWGEERLFSRHSRVLKVDELVNIAPTPAMMFDPNQSNKRRIRRGSDPIHNTR</sequence>
<dbReference type="Gene3D" id="3.30.40.10">
    <property type="entry name" value="Zinc/RING finger domain, C3HC4 (zinc finger)"/>
    <property type="match status" value="1"/>
</dbReference>
<evidence type="ECO:0000256" key="1">
    <source>
        <dbReference type="ARBA" id="ARBA00022723"/>
    </source>
</evidence>
<dbReference type="OrthoDB" id="264354at2759"/>
<keyword evidence="5" id="KW-0472">Membrane</keyword>
<dbReference type="PANTHER" id="PTHR23012:SF218">
    <property type="entry name" value="ZINC FINGER, RING-CH-TYPE, ZINC FINGER, RING_FYVE_PHD-TYPE-RELATED"/>
    <property type="match status" value="1"/>
</dbReference>
<organism evidence="7 8">
    <name type="scientific">Mikania micrantha</name>
    <name type="common">bitter vine</name>
    <dbReference type="NCBI Taxonomy" id="192012"/>
    <lineage>
        <taxon>Eukaryota</taxon>
        <taxon>Viridiplantae</taxon>
        <taxon>Streptophyta</taxon>
        <taxon>Embryophyta</taxon>
        <taxon>Tracheophyta</taxon>
        <taxon>Spermatophyta</taxon>
        <taxon>Magnoliopsida</taxon>
        <taxon>eudicotyledons</taxon>
        <taxon>Gunneridae</taxon>
        <taxon>Pentapetalae</taxon>
        <taxon>asterids</taxon>
        <taxon>campanulids</taxon>
        <taxon>Asterales</taxon>
        <taxon>Asteraceae</taxon>
        <taxon>Asteroideae</taxon>
        <taxon>Heliantheae alliance</taxon>
        <taxon>Eupatorieae</taxon>
        <taxon>Mikania</taxon>
    </lineage>
</organism>
<dbReference type="AlphaFoldDB" id="A0A5N6N6C9"/>
<evidence type="ECO:0000256" key="5">
    <source>
        <dbReference type="SAM" id="Phobius"/>
    </source>
</evidence>
<keyword evidence="8" id="KW-1185">Reference proteome</keyword>
<dbReference type="PROSITE" id="PS51292">
    <property type="entry name" value="ZF_RING_CH"/>
    <property type="match status" value="1"/>
</dbReference>
<protein>
    <recommendedName>
        <fullName evidence="6">RING-CH-type domain-containing protein</fullName>
    </recommendedName>
</protein>
<keyword evidence="2" id="KW-0863">Zinc-finger</keyword>
<dbReference type="SUPFAM" id="SSF57850">
    <property type="entry name" value="RING/U-box"/>
    <property type="match status" value="1"/>
</dbReference>
<dbReference type="Pfam" id="PF12906">
    <property type="entry name" value="RINGv"/>
    <property type="match status" value="1"/>
</dbReference>
<feature type="domain" description="RING-CH-type" evidence="6">
    <location>
        <begin position="88"/>
        <end position="148"/>
    </location>
</feature>
<dbReference type="CDD" id="cd16495">
    <property type="entry name" value="RING_CH-C4HC3_MARCH"/>
    <property type="match status" value="1"/>
</dbReference>
<dbReference type="Proteomes" id="UP000326396">
    <property type="component" value="Linkage Group LG3"/>
</dbReference>